<feature type="region of interest" description="Disordered" evidence="1">
    <location>
        <begin position="1"/>
        <end position="43"/>
    </location>
</feature>
<dbReference type="AlphaFoldDB" id="A0A183B112"/>
<evidence type="ECO:0000256" key="1">
    <source>
        <dbReference type="SAM" id="MobiDB-lite"/>
    </source>
</evidence>
<reference evidence="2" key="1">
    <citation type="submission" date="2016-06" db="UniProtKB">
        <authorList>
            <consortium name="WormBaseParasite"/>
        </authorList>
    </citation>
    <scope>IDENTIFICATION</scope>
</reference>
<feature type="compositionally biased region" description="Low complexity" evidence="1">
    <location>
        <begin position="25"/>
        <end position="38"/>
    </location>
</feature>
<name>A0A183B112_9TREM</name>
<organism evidence="2">
    <name type="scientific">Echinostoma caproni</name>
    <dbReference type="NCBI Taxonomy" id="27848"/>
    <lineage>
        <taxon>Eukaryota</taxon>
        <taxon>Metazoa</taxon>
        <taxon>Spiralia</taxon>
        <taxon>Lophotrochozoa</taxon>
        <taxon>Platyhelminthes</taxon>
        <taxon>Trematoda</taxon>
        <taxon>Digenea</taxon>
        <taxon>Plagiorchiida</taxon>
        <taxon>Echinostomata</taxon>
        <taxon>Echinostomatoidea</taxon>
        <taxon>Echinostomatidae</taxon>
        <taxon>Echinostoma</taxon>
    </lineage>
</organism>
<sequence length="119" mass="13476">LARQASKSLNTPDRSQMSAAPIHSPSPSNDSEPSSPVSQEAEELRQRLLAKMLKRREDMLRDVLLKVDLRTGVLCCEIKIPEFAHHQVVCFDSMSSTRITRAQCLNLHTCDAFKSHREF</sequence>
<accession>A0A183B112</accession>
<evidence type="ECO:0000313" key="2">
    <source>
        <dbReference type="WBParaSite" id="ECPE_0001293501-mRNA-1"/>
    </source>
</evidence>
<proteinExistence type="predicted"/>
<dbReference type="WBParaSite" id="ECPE_0001293501-mRNA-1">
    <property type="protein sequence ID" value="ECPE_0001293501-mRNA-1"/>
    <property type="gene ID" value="ECPE_0001293501"/>
</dbReference>
<feature type="compositionally biased region" description="Polar residues" evidence="1">
    <location>
        <begin position="1"/>
        <end position="18"/>
    </location>
</feature>
<protein>
    <submittedName>
        <fullName evidence="2">C-CAP/cofactor C-like domain-containing protein</fullName>
    </submittedName>
</protein>